<evidence type="ECO:0000256" key="2">
    <source>
        <dbReference type="ARBA" id="ARBA00022670"/>
    </source>
</evidence>
<evidence type="ECO:0000256" key="10">
    <source>
        <dbReference type="SAM" id="Phobius"/>
    </source>
</evidence>
<feature type="transmembrane region" description="Helical" evidence="10">
    <location>
        <begin position="213"/>
        <end position="238"/>
    </location>
</feature>
<dbReference type="GO" id="GO:0006508">
    <property type="term" value="P:proteolysis"/>
    <property type="evidence" value="ECO:0007669"/>
    <property type="project" value="UniProtKB-KW"/>
</dbReference>
<dbReference type="InterPro" id="IPR009003">
    <property type="entry name" value="Peptidase_S1_PA"/>
</dbReference>
<dbReference type="GO" id="GO:0006351">
    <property type="term" value="P:DNA-templated transcription"/>
    <property type="evidence" value="ECO:0007669"/>
    <property type="project" value="InterPro"/>
</dbReference>
<evidence type="ECO:0000256" key="6">
    <source>
        <dbReference type="ARBA" id="ARBA00022801"/>
    </source>
</evidence>
<dbReference type="InterPro" id="IPR043504">
    <property type="entry name" value="Peptidase_S1_PA_chymotrypsin"/>
</dbReference>
<dbReference type="Gene3D" id="3.30.70.270">
    <property type="match status" value="1"/>
</dbReference>
<evidence type="ECO:0000259" key="12">
    <source>
        <dbReference type="PROSITE" id="PS51218"/>
    </source>
</evidence>
<protein>
    <submittedName>
        <fullName evidence="13">Putative nonstructural protein</fullName>
    </submittedName>
</protein>
<keyword evidence="9" id="KW-0693">Viral RNA replication</keyword>
<dbReference type="PROSITE" id="PS51218">
    <property type="entry name" value="SF3_HELICASE_2"/>
    <property type="match status" value="1"/>
</dbReference>
<dbReference type="GO" id="GO:0008234">
    <property type="term" value="F:cysteine-type peptidase activity"/>
    <property type="evidence" value="ECO:0007669"/>
    <property type="project" value="UniProtKB-KW"/>
</dbReference>
<dbReference type="InterPro" id="IPR007094">
    <property type="entry name" value="RNA-dir_pol_PSvirus"/>
</dbReference>
<organism evidence="13">
    <name type="scientific">Calhevirus 3</name>
    <dbReference type="NCBI Taxonomy" id="2219047"/>
    <lineage>
        <taxon>Viruses</taxon>
        <taxon>Riboviria</taxon>
        <taxon>Orthornavirae</taxon>
        <taxon>Pisuviricota</taxon>
        <taxon>Pisoniviricetes</taxon>
        <taxon>Picornavirales</taxon>
    </lineage>
</organism>
<dbReference type="GO" id="GO:0005524">
    <property type="term" value="F:ATP binding"/>
    <property type="evidence" value="ECO:0007669"/>
    <property type="project" value="UniProtKB-KW"/>
</dbReference>
<dbReference type="SUPFAM" id="SSF56672">
    <property type="entry name" value="DNA/RNA polymerases"/>
    <property type="match status" value="1"/>
</dbReference>
<evidence type="ECO:0000259" key="11">
    <source>
        <dbReference type="PROSITE" id="PS50507"/>
    </source>
</evidence>
<feature type="domain" description="SF3 helicase" evidence="12">
    <location>
        <begin position="405"/>
        <end position="601"/>
    </location>
</feature>
<dbReference type="GO" id="GO:0003723">
    <property type="term" value="F:RNA binding"/>
    <property type="evidence" value="ECO:0007669"/>
    <property type="project" value="InterPro"/>
</dbReference>
<dbReference type="PROSITE" id="PS50507">
    <property type="entry name" value="RDRP_SSRNA_POS"/>
    <property type="match status" value="1"/>
</dbReference>
<keyword evidence="7" id="KW-0788">Thiol protease</keyword>
<keyword evidence="1" id="KW-0696">RNA-directed RNA polymerase</keyword>
<dbReference type="InterPro" id="IPR014759">
    <property type="entry name" value="Helicase_SF3_ssRNA_vir"/>
</dbReference>
<feature type="transmembrane region" description="Helical" evidence="10">
    <location>
        <begin position="143"/>
        <end position="164"/>
    </location>
</feature>
<dbReference type="Pfam" id="PF00680">
    <property type="entry name" value="RdRP_1"/>
    <property type="match status" value="1"/>
</dbReference>
<feature type="domain" description="RdRp catalytic" evidence="11">
    <location>
        <begin position="1862"/>
        <end position="1982"/>
    </location>
</feature>
<keyword evidence="2" id="KW-0645">Protease</keyword>
<feature type="transmembrane region" description="Helical" evidence="10">
    <location>
        <begin position="1016"/>
        <end position="1035"/>
    </location>
</feature>
<evidence type="ECO:0000256" key="8">
    <source>
        <dbReference type="ARBA" id="ARBA00022840"/>
    </source>
</evidence>
<dbReference type="InterPro" id="IPR043128">
    <property type="entry name" value="Rev_trsase/Diguanyl_cyclase"/>
</dbReference>
<evidence type="ECO:0000256" key="3">
    <source>
        <dbReference type="ARBA" id="ARBA00022679"/>
    </source>
</evidence>
<dbReference type="InterPro" id="IPR000605">
    <property type="entry name" value="Helicase_SF3_ssDNA/RNA_vir"/>
</dbReference>
<sequence length="2133" mass="241266">MWCARSINDMYYPLYTRMLADFAPSTAIAIENFIDYVIRTLSYSRQRAQLTCRALYMAAHDSGIVEILVNEDTGRTPFEIVTDVVTNPVRELRAFLQSLACSADNAYALFDVSKVDLIDPSSNKRTTPSRILSRATYNFISSLAHRSASDVASIFGIVLGIIASKNSYTAMGATLLSSIALIMNPTTSVMFTARKAALYNLSRMVNLRQTTRFALFAAILLFAWKTSKKVFGSIMALFRMSPIEEHGPTSAITSIVTVILGVLITWLTGHYKASFVVDFLRTSSLIGGSNFVFNTLNDCIVFVTRLISDFATWIGFHKLSQPLNTFLAKKTLDTYTRRGGELSDLLPRVSSFLAARPIGYSGPGTQAFVEEGRSLIHKLDGCIKDVTAVDGAGHVLNSLTRMRLNVTAAIETSLFTMENSAERCEPLFVLFSGGPRMGKTMFVNALISALKMRFAAMEGADGQMRQTSILAQENRWIYSRNTDDQFFSGYNKQCLIFYDDLFTANNSKESTPAGQRHELELSEIQKLVSSQPYAPPTPEVGAGVPCPKGTYINPAFVVATSNFALANSGCRGTDVIDDRIGELILVTVDPNAPKDSSFAHLRFWRLITKVSRYRDLCDARGAWQHPYGIEKQFPYTHDEFNAWKMKDQFQEVNARELLDIFVEGHERRLVELQIRRQGAANIVIGEQHDTIDNLETSYRAICDRYDLQPVSNFRARCMAYGLVKTLEGTRTFDGNRLRIDPEGAIRFHLVEGVLTTESPAHERVCTCPGGHVSMVTCPDFDQLIITFAYASSRDASPVKPVPPYIVFGSNIVRSQTPIPTDVPFWETVFQSLASAYGGLPPISMERFGDPIDLNYGGVAPVVIDGLVRGLACVFPEVAEVAYVNQDGMVRKCGRTLVREPVAMEPHSLQWNCGDILRHVMEMRTKSDAPEPTQEEIDAVVWACAQIYVNPKVKLDRKLADKLRSDMEFMQRTNIPTEANPTWNMIWLVNLRDTVTESCQRQNVTIPRFSEMLESEFFTFYALSSMYYGYFAWRYLSHMLLQAMINRFEINCPLYVQLTRRNDDVVIVQIKHHDFPDSYVMCREVGGAPFDMQLITYQLRDACNMSQTQIMENLTEIGSLVSFADALIGVDELTWFEKLKMAMTSMWELLRVNSKTVITCLAAAAGALAVGAAGMILTDVFMRRNKHVIVEHTNPFHRPRPEKVMNWPDCYQRLILLCEHPNASLTRDNKGRPFCKLCSNFSKVTHSNWDTKKEETIVHELYKRNKKHPNIKNYLLAMLRFNERCLPLLQSNDGAYVQRSLYDLASEHKVPYTASGMTRHLYVFRAWNCMCTRERALVSIRAQSDVIRSYLGNFHGEPMYQVQLDFIRSCEIPSEPVECCPEIGKCKHYQEHAYYLPDSTVKFSATDKAIAVASSGMGFLMSDGMVRGRGAIIGDGVIITAAHVVRSSIESETEWYWRGQTKFTFFLNRMNVVIVPETDIALIKVQGDELPAATYENIWSCDKPTPGTKVSLISLSHDLRKTPIVATVLSRKIAAMTEHYFIVDKAMEPGDSGSLVIQGGRIVGHYNGMLDGKYGIVCHWPTSTLKAVKCLRRSNLFDSRYVQYLDEEHGFAILDEFDTKEADSSPPSAERKTELFDVFESMGIKSAKYPASQSLEALTNSFEKFSHVTENFCADYAIAADELASHFKTQILLEHGELQPFDTWDEAINGRAQGESRKLKKIDTSTSAGAPWCDHGVDKRYFIDDGNHDWLKCKPNLVKLMDEVEAKFRSGDVAGFTATANNKDELRDPERVKQKKTRLFCATPMHHNIMFRKYYGRWIAAFKSLDFRNGMHAMGSDVFGDDWNNLYNYLMSPPSDNPKYSKPVFLAGDFSRFDTSHSGWKMNLAFKVAAACNADQDMSEILARSISRFAVRFRDREFKVPAGLPSGCQMTTPINCILNTLLWVTVWRRLTGHNLASFMENCRLVVYGDDVVLGIDAHNPYFKFLTPQRIQQVMKDLGYGLESADNKELRWQTIDEVTFLKRRFIVDAISPNLVHAPRPLEEVYTQLMWRRSEPTLAAQQCCFYAFAAEVGQYPPEVQQKVYRRLLEAIKRSKSALMKEAISTISFEAMMDRAWKKQLLLEDVARFRGMFWKLW</sequence>
<dbReference type="Gene3D" id="2.40.10.10">
    <property type="entry name" value="Trypsin-like serine proteases"/>
    <property type="match status" value="2"/>
</dbReference>
<dbReference type="GO" id="GO:0039694">
    <property type="term" value="P:viral RNA genome replication"/>
    <property type="evidence" value="ECO:0007669"/>
    <property type="project" value="InterPro"/>
</dbReference>
<dbReference type="CDD" id="cd23169">
    <property type="entry name" value="ps-ssRNAv-Picornavirales"/>
    <property type="match status" value="1"/>
</dbReference>
<dbReference type="EMBL" id="MG571824">
    <property type="protein sequence ID" value="AWU65839.1"/>
    <property type="molecule type" value="Genomic_RNA"/>
</dbReference>
<dbReference type="GO" id="GO:0003724">
    <property type="term" value="F:RNA helicase activity"/>
    <property type="evidence" value="ECO:0007669"/>
    <property type="project" value="InterPro"/>
</dbReference>
<keyword evidence="3" id="KW-0808">Transferase</keyword>
<evidence type="ECO:0000256" key="1">
    <source>
        <dbReference type="ARBA" id="ARBA00022484"/>
    </source>
</evidence>
<dbReference type="Pfam" id="PF00910">
    <property type="entry name" value="RNA_helicase"/>
    <property type="match status" value="1"/>
</dbReference>
<keyword evidence="10" id="KW-1133">Transmembrane helix</keyword>
<dbReference type="GO" id="GO:0003968">
    <property type="term" value="F:RNA-directed RNA polymerase activity"/>
    <property type="evidence" value="ECO:0007669"/>
    <property type="project" value="UniProtKB-KW"/>
</dbReference>
<feature type="transmembrane region" description="Helical" evidence="10">
    <location>
        <begin position="170"/>
        <end position="193"/>
    </location>
</feature>
<evidence type="ECO:0000256" key="9">
    <source>
        <dbReference type="ARBA" id="ARBA00022953"/>
    </source>
</evidence>
<keyword evidence="8" id="KW-0067">ATP-binding</keyword>
<reference evidence="13" key="1">
    <citation type="submission" date="2017-11" db="EMBL/GenBank/DDBJ databases">
        <title>Uncontacted Amerindians fecal virome includes widely dispersed human pathogens.</title>
        <authorList>
            <person name="Siqueira J.D."/>
            <person name="Dominguez-Bello M.G."/>
            <person name="Deng X."/>
            <person name="Delwart E."/>
        </authorList>
    </citation>
    <scope>NUCLEOTIDE SEQUENCE</scope>
</reference>
<keyword evidence="10" id="KW-0472">Membrane</keyword>
<name>A0A2Z4BYI7_9VIRU</name>
<dbReference type="InterPro" id="IPR043502">
    <property type="entry name" value="DNA/RNA_pol_sf"/>
</dbReference>
<dbReference type="InterPro" id="IPR001205">
    <property type="entry name" value="RNA-dir_pol_C"/>
</dbReference>
<feature type="transmembrane region" description="Helical" evidence="10">
    <location>
        <begin position="250"/>
        <end position="268"/>
    </location>
</feature>
<keyword evidence="5" id="KW-0547">Nucleotide-binding</keyword>
<keyword evidence="6" id="KW-0378">Hydrolase</keyword>
<keyword evidence="10" id="KW-0812">Transmembrane</keyword>
<evidence type="ECO:0000256" key="4">
    <source>
        <dbReference type="ARBA" id="ARBA00022695"/>
    </source>
</evidence>
<evidence type="ECO:0000256" key="5">
    <source>
        <dbReference type="ARBA" id="ARBA00022741"/>
    </source>
</evidence>
<evidence type="ECO:0000313" key="13">
    <source>
        <dbReference type="EMBL" id="AWU65839.1"/>
    </source>
</evidence>
<dbReference type="Pfam" id="PF13365">
    <property type="entry name" value="Trypsin_2"/>
    <property type="match status" value="1"/>
</dbReference>
<dbReference type="SUPFAM" id="SSF50494">
    <property type="entry name" value="Trypsin-like serine proteases"/>
    <property type="match status" value="1"/>
</dbReference>
<keyword evidence="4" id="KW-0548">Nucleotidyltransferase</keyword>
<accession>A0A2Z4BYI7</accession>
<proteinExistence type="predicted"/>
<evidence type="ECO:0000256" key="7">
    <source>
        <dbReference type="ARBA" id="ARBA00022807"/>
    </source>
</evidence>
<feature type="transmembrane region" description="Helical" evidence="10">
    <location>
        <begin position="1155"/>
        <end position="1176"/>
    </location>
</feature>